<dbReference type="InterPro" id="IPR011006">
    <property type="entry name" value="CheY-like_superfamily"/>
</dbReference>
<dbReference type="Pfam" id="PF00072">
    <property type="entry name" value="Response_reg"/>
    <property type="match status" value="1"/>
</dbReference>
<keyword evidence="5" id="KW-1185">Reference proteome</keyword>
<evidence type="ECO:0000313" key="4">
    <source>
        <dbReference type="EMBL" id="TRM10666.1"/>
    </source>
</evidence>
<dbReference type="Proteomes" id="UP000319280">
    <property type="component" value="Unassembled WGS sequence"/>
</dbReference>
<dbReference type="InterPro" id="IPR050595">
    <property type="entry name" value="Bact_response_regulator"/>
</dbReference>
<feature type="domain" description="Response regulatory" evidence="3">
    <location>
        <begin position="3"/>
        <end position="118"/>
    </location>
</feature>
<dbReference type="PROSITE" id="PS50110">
    <property type="entry name" value="RESPONSE_REGULATORY"/>
    <property type="match status" value="1"/>
</dbReference>
<dbReference type="RefSeq" id="WP_142789941.1">
    <property type="nucleotide sequence ID" value="NZ_VJMZ01000001.1"/>
</dbReference>
<evidence type="ECO:0000256" key="2">
    <source>
        <dbReference type="PROSITE-ProRule" id="PRU00169"/>
    </source>
</evidence>
<feature type="modified residue" description="4-aspartylphosphate" evidence="2">
    <location>
        <position position="53"/>
    </location>
</feature>
<dbReference type="SUPFAM" id="SSF52172">
    <property type="entry name" value="CheY-like"/>
    <property type="match status" value="1"/>
</dbReference>
<comment type="caution">
    <text evidence="4">The sequence shown here is derived from an EMBL/GenBank/DDBJ whole genome shotgun (WGS) entry which is preliminary data.</text>
</comment>
<sequence>MSTILIVDDSRFMRGYLKRMIQQYGYPDVIEAADGQEAINVYKYCNPTIVFLDITMPNVDGLTALEKIIEFNPNAKVVMCSAIGTEFNVVEALKLGATNFIVKPNFGSLADILEKHCHTN</sequence>
<proteinExistence type="predicted"/>
<dbReference type="PANTHER" id="PTHR44591:SF3">
    <property type="entry name" value="RESPONSE REGULATORY DOMAIN-CONTAINING PROTEIN"/>
    <property type="match status" value="1"/>
</dbReference>
<dbReference type="Gene3D" id="3.40.50.2300">
    <property type="match status" value="1"/>
</dbReference>
<dbReference type="SMART" id="SM00448">
    <property type="entry name" value="REC"/>
    <property type="match status" value="1"/>
</dbReference>
<evidence type="ECO:0000313" key="5">
    <source>
        <dbReference type="Proteomes" id="UP000319280"/>
    </source>
</evidence>
<gene>
    <name evidence="4" type="ORF">FH966_02425</name>
</gene>
<dbReference type="InterPro" id="IPR001789">
    <property type="entry name" value="Sig_transdc_resp-reg_receiver"/>
</dbReference>
<accession>A0A549YFK8</accession>
<evidence type="ECO:0000259" key="3">
    <source>
        <dbReference type="PROSITE" id="PS50110"/>
    </source>
</evidence>
<reference evidence="4 5" key="1">
    <citation type="submission" date="2019-07" db="EMBL/GenBank/DDBJ databases">
        <title>Genomic analysis of Lentibacillus sp. NKC851-2.</title>
        <authorList>
            <person name="Oh Y.J."/>
        </authorList>
    </citation>
    <scope>NUCLEOTIDE SEQUENCE [LARGE SCALE GENOMIC DNA]</scope>
    <source>
        <strain evidence="4 5">NKC851-2</strain>
    </source>
</reference>
<dbReference type="PANTHER" id="PTHR44591">
    <property type="entry name" value="STRESS RESPONSE REGULATOR PROTEIN 1"/>
    <property type="match status" value="1"/>
</dbReference>
<protein>
    <submittedName>
        <fullName evidence="4">Response regulator</fullName>
    </submittedName>
</protein>
<keyword evidence="1 2" id="KW-0597">Phosphoprotein</keyword>
<dbReference type="AlphaFoldDB" id="A0A549YFK8"/>
<organism evidence="4 5">
    <name type="scientific">Lentibacillus cibarius</name>
    <dbReference type="NCBI Taxonomy" id="2583219"/>
    <lineage>
        <taxon>Bacteria</taxon>
        <taxon>Bacillati</taxon>
        <taxon>Bacillota</taxon>
        <taxon>Bacilli</taxon>
        <taxon>Bacillales</taxon>
        <taxon>Bacillaceae</taxon>
        <taxon>Lentibacillus</taxon>
    </lineage>
</organism>
<evidence type="ECO:0000256" key="1">
    <source>
        <dbReference type="ARBA" id="ARBA00022553"/>
    </source>
</evidence>
<dbReference type="EMBL" id="VJMZ01000001">
    <property type="protein sequence ID" value="TRM10666.1"/>
    <property type="molecule type" value="Genomic_DNA"/>
</dbReference>
<name>A0A549YFK8_9BACI</name>
<dbReference type="GO" id="GO:0000160">
    <property type="term" value="P:phosphorelay signal transduction system"/>
    <property type="evidence" value="ECO:0007669"/>
    <property type="project" value="InterPro"/>
</dbReference>